<gene>
    <name evidence="1" type="ORF">FC81_GL000656</name>
</gene>
<evidence type="ECO:0000313" key="2">
    <source>
        <dbReference type="Proteomes" id="UP000051621"/>
    </source>
</evidence>
<dbReference type="RefSeq" id="WP_057742815.1">
    <property type="nucleotide sequence ID" value="NZ_AZEF01000011.1"/>
</dbReference>
<dbReference type="PATRIC" id="fig|1423731.3.peg.671"/>
<proteinExistence type="predicted"/>
<dbReference type="STRING" id="1423731.FC81_GL000656"/>
<sequence length="100" mass="12128">MFRQLHEFIKENYEQENFNTTYNKASKGWEKDNYTTCQHICSDYQLGYQQAKYDYQAHHFFYHYPAKIVSLLNRITRGRISEIENYICGYNDAKATILHR</sequence>
<dbReference type="OrthoDB" id="2143962at2"/>
<name>A0A0R1ME85_9LACO</name>
<organism evidence="1 2">
    <name type="scientific">Liquorilactobacillus capillatus DSM 19910</name>
    <dbReference type="NCBI Taxonomy" id="1423731"/>
    <lineage>
        <taxon>Bacteria</taxon>
        <taxon>Bacillati</taxon>
        <taxon>Bacillota</taxon>
        <taxon>Bacilli</taxon>
        <taxon>Lactobacillales</taxon>
        <taxon>Lactobacillaceae</taxon>
        <taxon>Liquorilactobacillus</taxon>
    </lineage>
</organism>
<protein>
    <submittedName>
        <fullName evidence="1">Uncharacterized protein</fullName>
    </submittedName>
</protein>
<dbReference type="EMBL" id="AZEF01000011">
    <property type="protein sequence ID" value="KRL02619.1"/>
    <property type="molecule type" value="Genomic_DNA"/>
</dbReference>
<reference evidence="1 2" key="1">
    <citation type="journal article" date="2015" name="Genome Announc.">
        <title>Expanding the biotechnology potential of lactobacilli through comparative genomics of 213 strains and associated genera.</title>
        <authorList>
            <person name="Sun Z."/>
            <person name="Harris H.M."/>
            <person name="McCann A."/>
            <person name="Guo C."/>
            <person name="Argimon S."/>
            <person name="Zhang W."/>
            <person name="Yang X."/>
            <person name="Jeffery I.B."/>
            <person name="Cooney J.C."/>
            <person name="Kagawa T.F."/>
            <person name="Liu W."/>
            <person name="Song Y."/>
            <person name="Salvetti E."/>
            <person name="Wrobel A."/>
            <person name="Rasinkangas P."/>
            <person name="Parkhill J."/>
            <person name="Rea M.C."/>
            <person name="O'Sullivan O."/>
            <person name="Ritari J."/>
            <person name="Douillard F.P."/>
            <person name="Paul Ross R."/>
            <person name="Yang R."/>
            <person name="Briner A.E."/>
            <person name="Felis G.E."/>
            <person name="de Vos W.M."/>
            <person name="Barrangou R."/>
            <person name="Klaenhammer T.R."/>
            <person name="Caufield P.W."/>
            <person name="Cui Y."/>
            <person name="Zhang H."/>
            <person name="O'Toole P.W."/>
        </authorList>
    </citation>
    <scope>NUCLEOTIDE SEQUENCE [LARGE SCALE GENOMIC DNA]</scope>
    <source>
        <strain evidence="1 2">DSM 19910</strain>
    </source>
</reference>
<keyword evidence="2" id="KW-1185">Reference proteome</keyword>
<accession>A0A0R1ME85</accession>
<dbReference type="AlphaFoldDB" id="A0A0R1ME85"/>
<dbReference type="Proteomes" id="UP000051621">
    <property type="component" value="Unassembled WGS sequence"/>
</dbReference>
<comment type="caution">
    <text evidence="1">The sequence shown here is derived from an EMBL/GenBank/DDBJ whole genome shotgun (WGS) entry which is preliminary data.</text>
</comment>
<evidence type="ECO:0000313" key="1">
    <source>
        <dbReference type="EMBL" id="KRL02619.1"/>
    </source>
</evidence>